<evidence type="ECO:0000313" key="2">
    <source>
        <dbReference type="EMBL" id="KAF2635139.1"/>
    </source>
</evidence>
<name>A0A6A6RI12_9PLEO</name>
<feature type="compositionally biased region" description="Acidic residues" evidence="1">
    <location>
        <begin position="209"/>
        <end position="219"/>
    </location>
</feature>
<feature type="compositionally biased region" description="Polar residues" evidence="1">
    <location>
        <begin position="27"/>
        <end position="43"/>
    </location>
</feature>
<dbReference type="Proteomes" id="UP000799753">
    <property type="component" value="Unassembled WGS sequence"/>
</dbReference>
<feature type="region of interest" description="Disordered" evidence="1">
    <location>
        <begin position="1"/>
        <end position="70"/>
    </location>
</feature>
<keyword evidence="3" id="KW-1185">Reference proteome</keyword>
<accession>A0A6A6RI12</accession>
<feature type="compositionally biased region" description="Acidic residues" evidence="1">
    <location>
        <begin position="115"/>
        <end position="127"/>
    </location>
</feature>
<gene>
    <name evidence="2" type="ORF">P280DRAFT_412183</name>
</gene>
<dbReference type="AlphaFoldDB" id="A0A6A6RI12"/>
<proteinExistence type="predicted"/>
<protein>
    <submittedName>
        <fullName evidence="2">Uncharacterized protein</fullName>
    </submittedName>
</protein>
<dbReference type="OrthoDB" id="5279705at2759"/>
<sequence length="219" mass="25588">MLATTPFPAHFAFTPSRPSPLSERHTNTVSRPFTFSMPMNESKTPPPTTQRAYKPNPVLQTRDAATQKRRDMFFRRVQKERDDKKWDARGEQIQRLDYVTEHKRWEAEKARQAPEVEEEVFDEEELPIDTSSHTTYGAPQPEREVQEADDMDELEQWELQRLVASMEEERDNASQHYGSDDEDYDSIFMECVEAGEVQQPLRSDHLDVGMDDVDEMDMS</sequence>
<feature type="region of interest" description="Disordered" evidence="1">
    <location>
        <begin position="195"/>
        <end position="219"/>
    </location>
</feature>
<evidence type="ECO:0000313" key="3">
    <source>
        <dbReference type="Proteomes" id="UP000799753"/>
    </source>
</evidence>
<evidence type="ECO:0000256" key="1">
    <source>
        <dbReference type="SAM" id="MobiDB-lite"/>
    </source>
</evidence>
<dbReference type="EMBL" id="MU006810">
    <property type="protein sequence ID" value="KAF2635139.1"/>
    <property type="molecule type" value="Genomic_DNA"/>
</dbReference>
<reference evidence="2" key="1">
    <citation type="journal article" date="2020" name="Stud. Mycol.">
        <title>101 Dothideomycetes genomes: a test case for predicting lifestyles and emergence of pathogens.</title>
        <authorList>
            <person name="Haridas S."/>
            <person name="Albert R."/>
            <person name="Binder M."/>
            <person name="Bloem J."/>
            <person name="Labutti K."/>
            <person name="Salamov A."/>
            <person name="Andreopoulos B."/>
            <person name="Baker S."/>
            <person name="Barry K."/>
            <person name="Bills G."/>
            <person name="Bluhm B."/>
            <person name="Cannon C."/>
            <person name="Castanera R."/>
            <person name="Culley D."/>
            <person name="Daum C."/>
            <person name="Ezra D."/>
            <person name="Gonzalez J."/>
            <person name="Henrissat B."/>
            <person name="Kuo A."/>
            <person name="Liang C."/>
            <person name="Lipzen A."/>
            <person name="Lutzoni F."/>
            <person name="Magnuson J."/>
            <person name="Mondo S."/>
            <person name="Nolan M."/>
            <person name="Ohm R."/>
            <person name="Pangilinan J."/>
            <person name="Park H.-J."/>
            <person name="Ramirez L."/>
            <person name="Alfaro M."/>
            <person name="Sun H."/>
            <person name="Tritt A."/>
            <person name="Yoshinaga Y."/>
            <person name="Zwiers L.-H."/>
            <person name="Turgeon B."/>
            <person name="Goodwin S."/>
            <person name="Spatafora J."/>
            <person name="Crous P."/>
            <person name="Grigoriev I."/>
        </authorList>
    </citation>
    <scope>NUCLEOTIDE SEQUENCE</scope>
    <source>
        <strain evidence="2">CBS 473.64</strain>
    </source>
</reference>
<feature type="region of interest" description="Disordered" evidence="1">
    <location>
        <begin position="107"/>
        <end position="149"/>
    </location>
</feature>
<organism evidence="2 3">
    <name type="scientific">Massarina eburnea CBS 473.64</name>
    <dbReference type="NCBI Taxonomy" id="1395130"/>
    <lineage>
        <taxon>Eukaryota</taxon>
        <taxon>Fungi</taxon>
        <taxon>Dikarya</taxon>
        <taxon>Ascomycota</taxon>
        <taxon>Pezizomycotina</taxon>
        <taxon>Dothideomycetes</taxon>
        <taxon>Pleosporomycetidae</taxon>
        <taxon>Pleosporales</taxon>
        <taxon>Massarineae</taxon>
        <taxon>Massarinaceae</taxon>
        <taxon>Massarina</taxon>
    </lineage>
</organism>